<dbReference type="InterPro" id="IPR036116">
    <property type="entry name" value="FN3_sf"/>
</dbReference>
<dbReference type="InterPro" id="IPR013783">
    <property type="entry name" value="Ig-like_fold"/>
</dbReference>
<feature type="chain" id="PRO_5008649722" evidence="1">
    <location>
        <begin position="37"/>
        <end position="1302"/>
    </location>
</feature>
<dbReference type="InterPro" id="IPR003961">
    <property type="entry name" value="FN3_dom"/>
</dbReference>
<dbReference type="Pfam" id="PF07705">
    <property type="entry name" value="CARDB"/>
    <property type="match status" value="2"/>
</dbReference>
<dbReference type="InterPro" id="IPR055149">
    <property type="entry name" value="Agl_cat_D2"/>
</dbReference>
<dbReference type="InterPro" id="IPR012334">
    <property type="entry name" value="Pectin_lyas_fold"/>
</dbReference>
<proteinExistence type="predicted"/>
<dbReference type="SUPFAM" id="SSF49785">
    <property type="entry name" value="Galactose-binding domain-like"/>
    <property type="match status" value="2"/>
</dbReference>
<evidence type="ECO:0000259" key="2">
    <source>
        <dbReference type="PROSITE" id="PS50022"/>
    </source>
</evidence>
<reference evidence="4" key="1">
    <citation type="submission" date="2016-05" db="EMBL/GenBank/DDBJ databases">
        <title>Paenibacillus oryzae. sp. nov., isolated from the rice root.</title>
        <authorList>
            <person name="Zhang J."/>
            <person name="Zhang X."/>
        </authorList>
    </citation>
    <scope>NUCLEOTIDE SEQUENCE [LARGE SCALE GENOMIC DNA]</scope>
    <source>
        <strain evidence="4">KCTC13222</strain>
    </source>
</reference>
<dbReference type="InterPro" id="IPR011050">
    <property type="entry name" value="Pectin_lyase_fold/virulence"/>
</dbReference>
<feature type="signal peptide" evidence="1">
    <location>
        <begin position="1"/>
        <end position="36"/>
    </location>
</feature>
<evidence type="ECO:0000313" key="4">
    <source>
        <dbReference type="Proteomes" id="UP000093309"/>
    </source>
</evidence>
<dbReference type="EMBL" id="LYPC01000022">
    <property type="protein sequence ID" value="OCT13601.1"/>
    <property type="molecule type" value="Genomic_DNA"/>
</dbReference>
<dbReference type="PROSITE" id="PS50022">
    <property type="entry name" value="FA58C_3"/>
    <property type="match status" value="2"/>
</dbReference>
<dbReference type="InterPro" id="IPR008979">
    <property type="entry name" value="Galactose-bd-like_sf"/>
</dbReference>
<dbReference type="Pfam" id="PF22633">
    <property type="entry name" value="F5_F8_type_C_2"/>
    <property type="match status" value="1"/>
</dbReference>
<sequence length="1302" mass="135634">MNLQFNRVHKSKRLLVALILAVMFAQLGIAVPAALAATNLAAGKPVTATGYNDVYVATNVNDSNQATYWESTNNAFPQSIRVDLGSTYSVNQVVLKLPVGWGSRSQTLSVLGSLNDSTYTNLASSASYTFNPTSNNTVTINFTAASARYVKLTVTANSGWPAAQLSEFEVYGSATGDTQTPTAPANLAYTTPASGQIKLTWNASTDNVGVTGYDIYANSSLRTSVAGNVLTYTDNQLDTDTVSYYVIAKDAAGNVSAASNVVTRTGVVNSDTQAPSAPSTLAYTAPASGQIKLTWNASTDNVGVTGYDIYANGSLRTSVAGNVLTYTDNQPDTATVSYYVKAKDAAGNVSASSNTVTRNGSVVSGSNLAVGKTITASSNTQSFVAANANDGSVTTYWESGSGAYPATLAMSLGANASISSVAVKLNPDAAWATRTQTIEVLGKSQGGSAFTTLVASATYTFNPASGNVVTIPVTATVSDVQLKVTANSGAPGAQVAEFEVIGTPAPNPDLTITGLSWTPTTPIETDAITLNAVVKNIGSAAATATTVNFYAGSTKVGSAPVAALAAGATANVTANIAAQTAGSYTLTAKADEENAVIELSESNNSYTSSSNLVVSAVPSSDLVATAAWAPSNPVVGNIVSFTVNLKNQGNIASANGAHNITVALKNASGSTIQTFTGSYSGAIAAGASVNVALTGTWTAANGSYAVVSTVAADANEVSTKQANNTSTTSLVVYAARGASMPYTRYDTQDATLGGGANVKSAPNFDQSLTASEASGQSYAALPSNGSYAQWAIRQGEGGAGVTMRFTMPDSSNGMGLNGSLDVYVNGVKTKTISLTSYYSWQYFSSDQPADAPGGGRPLFRFDEVHFKLDTALHQGDTIRIQKNNGDSLEYGVDFLEIEAVPTAIARPANSVSVTDFGAIPNDGLDDLAAFNNAVSAAVSSGKTLYIPEGTFHLSSMWQIGTATNMINNLTITGAGIWYTNIQFTNSNAAGGGISFRISGQLDFSNVYMNSNLRSRYNQNAIYKAFMDNFGTNSRIHDIWEEHFECGFWVADYAHTPAIHAEGLLIENSRVRNNLADGINFCQGTSNSTVRNSSLRNNGDDALAVWTDNTNGAVMGVNDTFTYNTIENNWRAGAIAFFGGSGHKATNNLIVDTVGGSGFRMNTVFPGYHFQNNTGIIFSDNTLINTGTSQDLYNGERGAIDLEASSDPITNLTVSNVTILNTQRDAVQFGYSGGFQNINFNNITIDGTGLDGVTTSRFAGQHKGAAIYTYTNNGAATFTGLTTTNIAYPSLYFIQSGFSLTIK</sequence>
<dbReference type="SUPFAM" id="SSF51126">
    <property type="entry name" value="Pectin lyase-like"/>
    <property type="match status" value="1"/>
</dbReference>
<dbReference type="Gene3D" id="2.160.20.10">
    <property type="entry name" value="Single-stranded right-handed beta-helix, Pectin lyase-like"/>
    <property type="match status" value="1"/>
</dbReference>
<dbReference type="Pfam" id="PF22815">
    <property type="entry name" value="CatAgl_D1"/>
    <property type="match status" value="1"/>
</dbReference>
<dbReference type="SMART" id="SM00710">
    <property type="entry name" value="PbH1"/>
    <property type="match status" value="8"/>
</dbReference>
<feature type="domain" description="F5/8 type C" evidence="2">
    <location>
        <begin position="22"/>
        <end position="173"/>
    </location>
</feature>
<dbReference type="GO" id="GO:0016787">
    <property type="term" value="F:hydrolase activity"/>
    <property type="evidence" value="ECO:0007669"/>
    <property type="project" value="UniProtKB-KW"/>
</dbReference>
<keyword evidence="4" id="KW-1185">Reference proteome</keyword>
<comment type="caution">
    <text evidence="3">The sequence shown here is derived from an EMBL/GenBank/DDBJ whole genome shotgun (WGS) entry which is preliminary data.</text>
</comment>
<dbReference type="Gene3D" id="2.60.120.260">
    <property type="entry name" value="Galactose-binding domain-like"/>
    <property type="match status" value="3"/>
</dbReference>
<dbReference type="InterPro" id="IPR000421">
    <property type="entry name" value="FA58C"/>
</dbReference>
<dbReference type="Pfam" id="PF22816">
    <property type="entry name" value="CatAgl_D2"/>
    <property type="match status" value="1"/>
</dbReference>
<dbReference type="InterPro" id="IPR033801">
    <property type="entry name" value="CBM6-CBM35-CBM36-like_1"/>
</dbReference>
<organism evidence="3 4">
    <name type="scientific">Paenibacillus pectinilyticus</name>
    <dbReference type="NCBI Taxonomy" id="512399"/>
    <lineage>
        <taxon>Bacteria</taxon>
        <taxon>Bacillati</taxon>
        <taxon>Bacillota</taxon>
        <taxon>Bacilli</taxon>
        <taxon>Bacillales</taxon>
        <taxon>Paenibacillaceae</taxon>
        <taxon>Paenibacillus</taxon>
    </lineage>
</organism>
<accession>A0A1C0ZZY1</accession>
<dbReference type="SMART" id="SM00231">
    <property type="entry name" value="FA58C"/>
    <property type="match status" value="1"/>
</dbReference>
<dbReference type="RefSeq" id="WP_065853663.1">
    <property type="nucleotide sequence ID" value="NZ_LYPC01000022.1"/>
</dbReference>
<evidence type="ECO:0000256" key="1">
    <source>
        <dbReference type="SAM" id="SignalP"/>
    </source>
</evidence>
<dbReference type="Gene3D" id="2.60.40.10">
    <property type="entry name" value="Immunoglobulins"/>
    <property type="match status" value="4"/>
</dbReference>
<keyword evidence="1" id="KW-0732">Signal</keyword>
<gene>
    <name evidence="3" type="ORF">A8709_18595</name>
</gene>
<dbReference type="InterPro" id="IPR006626">
    <property type="entry name" value="PbH1"/>
</dbReference>
<keyword evidence="3" id="KW-0378">Hydrolase</keyword>
<dbReference type="Pfam" id="PF00754">
    <property type="entry name" value="F5_F8_type_C"/>
    <property type="match status" value="1"/>
</dbReference>
<dbReference type="InterPro" id="IPR011635">
    <property type="entry name" value="CARDB"/>
</dbReference>
<dbReference type="Proteomes" id="UP000093309">
    <property type="component" value="Unassembled WGS sequence"/>
</dbReference>
<dbReference type="SMART" id="SM00060">
    <property type="entry name" value="FN3"/>
    <property type="match status" value="2"/>
</dbReference>
<protein>
    <submittedName>
        <fullName evidence="3">Glycosyl hydrolase</fullName>
    </submittedName>
</protein>
<dbReference type="SUPFAM" id="SSF49265">
    <property type="entry name" value="Fibronectin type III"/>
    <property type="match status" value="1"/>
</dbReference>
<feature type="domain" description="F5/8 type C" evidence="2">
    <location>
        <begin position="355"/>
        <end position="503"/>
    </location>
</feature>
<evidence type="ECO:0000313" key="3">
    <source>
        <dbReference type="EMBL" id="OCT13601.1"/>
    </source>
</evidence>
<dbReference type="STRING" id="512399.A8709_18595"/>
<name>A0A1C0ZZY1_9BACL</name>